<name>A0ABZ0UQJ5_9RICK</name>
<proteinExistence type="predicted"/>
<reference evidence="8" key="1">
    <citation type="submission" date="2022-10" db="EMBL/GenBank/DDBJ databases">
        <title>Host association and intracellularity evolved multiple times independently in the Rickettsiales.</title>
        <authorList>
            <person name="Castelli M."/>
            <person name="Nardi T."/>
            <person name="Gammuto L."/>
            <person name="Bellinzona G."/>
            <person name="Sabaneyeva E."/>
            <person name="Potekhin A."/>
            <person name="Serra V."/>
            <person name="Petroni G."/>
            <person name="Sassera D."/>
        </authorList>
    </citation>
    <scope>NUCLEOTIDE SEQUENCE [LARGE SCALE GENOMIC DNA]</scope>
    <source>
        <strain evidence="8">US_Bl 11III1</strain>
    </source>
</reference>
<evidence type="ECO:0000256" key="1">
    <source>
        <dbReference type="ARBA" id="ARBA00004749"/>
    </source>
</evidence>
<evidence type="ECO:0000256" key="5">
    <source>
        <dbReference type="ARBA" id="ARBA00023004"/>
    </source>
</evidence>
<organism evidence="8 9">
    <name type="scientific">Candidatus Fokinia crypta</name>
    <dbReference type="NCBI Taxonomy" id="1920990"/>
    <lineage>
        <taxon>Bacteria</taxon>
        <taxon>Pseudomonadati</taxon>
        <taxon>Pseudomonadota</taxon>
        <taxon>Alphaproteobacteria</taxon>
        <taxon>Rickettsiales</taxon>
        <taxon>Candidatus Midichloriaceae</taxon>
        <taxon>Candidatus Fokinia</taxon>
    </lineage>
</organism>
<evidence type="ECO:0000256" key="4">
    <source>
        <dbReference type="ARBA" id="ARBA00023002"/>
    </source>
</evidence>
<dbReference type="PANTHER" id="PTHR11237:SF4">
    <property type="entry name" value="5-DEMETHOXYUBIQUINONE HYDROXYLASE, MITOCHONDRIAL"/>
    <property type="match status" value="1"/>
</dbReference>
<evidence type="ECO:0000256" key="7">
    <source>
        <dbReference type="ARBA" id="ARBA00023136"/>
    </source>
</evidence>
<keyword evidence="9" id="KW-1185">Reference proteome</keyword>
<dbReference type="Proteomes" id="UP001325140">
    <property type="component" value="Chromosome"/>
</dbReference>
<comment type="pathway">
    <text evidence="1">Cofactor biosynthesis; ubiquinone biosynthesis.</text>
</comment>
<dbReference type="SUPFAM" id="SSF47240">
    <property type="entry name" value="Ferritin-like"/>
    <property type="match status" value="1"/>
</dbReference>
<evidence type="ECO:0000313" key="9">
    <source>
        <dbReference type="Proteomes" id="UP001325140"/>
    </source>
</evidence>
<evidence type="ECO:0000256" key="3">
    <source>
        <dbReference type="ARBA" id="ARBA00022723"/>
    </source>
</evidence>
<accession>A0ABZ0UQJ5</accession>
<dbReference type="Pfam" id="PF03232">
    <property type="entry name" value="COQ7"/>
    <property type="match status" value="1"/>
</dbReference>
<keyword evidence="3" id="KW-0479">Metal-binding</keyword>
<dbReference type="InterPro" id="IPR011566">
    <property type="entry name" value="Ubq_synth_Coq7"/>
</dbReference>
<dbReference type="PANTHER" id="PTHR11237">
    <property type="entry name" value="COENZYME Q10 BIOSYNTHESIS PROTEIN 7"/>
    <property type="match status" value="1"/>
</dbReference>
<dbReference type="EMBL" id="CP110343">
    <property type="protein sequence ID" value="WPX97832.1"/>
    <property type="molecule type" value="Genomic_DNA"/>
</dbReference>
<keyword evidence="6" id="KW-0503">Monooxygenase</keyword>
<keyword evidence="2" id="KW-0831">Ubiquinone biosynthesis</keyword>
<evidence type="ECO:0000313" key="8">
    <source>
        <dbReference type="EMBL" id="WPX97832.1"/>
    </source>
</evidence>
<evidence type="ECO:0000256" key="6">
    <source>
        <dbReference type="ARBA" id="ARBA00023033"/>
    </source>
</evidence>
<keyword evidence="7" id="KW-0472">Membrane</keyword>
<keyword evidence="4" id="KW-0560">Oxidoreductase</keyword>
<evidence type="ECO:0000256" key="2">
    <source>
        <dbReference type="ARBA" id="ARBA00022688"/>
    </source>
</evidence>
<protein>
    <submittedName>
        <fullName evidence="8">Ubiquinone biosynthesis protein</fullName>
    </submittedName>
</protein>
<gene>
    <name evidence="8" type="ORF">Fokcrypt_00353</name>
</gene>
<dbReference type="InterPro" id="IPR009078">
    <property type="entry name" value="Ferritin-like_SF"/>
</dbReference>
<keyword evidence="8" id="KW-0830">Ubiquinone</keyword>
<keyword evidence="5" id="KW-0408">Iron</keyword>
<sequence>MGGVFSVRKIISSFIRVNHAGELGAVYMYNGHLRIYKTFHMCEITHIETMLQNEKEHMEYFISKISSYSRPSIVNSVWRICSESIGFISTFLMQHQGTMSCIDGVETVVSEHYSGQLSQITIIIANQLALLQREEERSVNLPELEKIDALRYISSLEANIALLEELKDKVSKFLEDEEMHRDSANAQYMTNKVTEIHRKFVMCLTKLAINISKRI</sequence>
<dbReference type="RefSeq" id="WP_323722481.1">
    <property type="nucleotide sequence ID" value="NZ_CP110343.1"/>
</dbReference>